<name>A0A150J6W5_9EURY</name>
<accession>A0A150J6W5</accession>
<proteinExistence type="predicted"/>
<keyword evidence="1" id="KW-0175">Coiled coil</keyword>
<organism evidence="2 3">
    <name type="scientific">Candidatus Methanofastidiosum methylothiophilum</name>
    <dbReference type="NCBI Taxonomy" id="1705564"/>
    <lineage>
        <taxon>Archaea</taxon>
        <taxon>Methanobacteriati</taxon>
        <taxon>Methanobacteriota</taxon>
        <taxon>Stenosarchaea group</taxon>
        <taxon>Candidatus Methanofastidiosia</taxon>
        <taxon>Candidatus Methanofastidiosales</taxon>
        <taxon>Candidatus Methanofastidiosaceae</taxon>
        <taxon>Candidatus Methanofastidiosum</taxon>
    </lineage>
</organism>
<evidence type="ECO:0000313" key="3">
    <source>
        <dbReference type="Proteomes" id="UP000075398"/>
    </source>
</evidence>
<gene>
    <name evidence="2" type="ORF">AMQ22_00560</name>
</gene>
<dbReference type="AlphaFoldDB" id="A0A150J6W5"/>
<dbReference type="EMBL" id="LNGC01000015">
    <property type="protein sequence ID" value="KYC52865.1"/>
    <property type="molecule type" value="Genomic_DNA"/>
</dbReference>
<protein>
    <submittedName>
        <fullName evidence="2">Uncharacterized protein</fullName>
    </submittedName>
</protein>
<feature type="coiled-coil region" evidence="1">
    <location>
        <begin position="32"/>
        <end position="59"/>
    </location>
</feature>
<dbReference type="Proteomes" id="UP000075398">
    <property type="component" value="Unassembled WGS sequence"/>
</dbReference>
<evidence type="ECO:0000256" key="1">
    <source>
        <dbReference type="SAM" id="Coils"/>
    </source>
</evidence>
<comment type="caution">
    <text evidence="2">The sequence shown here is derived from an EMBL/GenBank/DDBJ whole genome shotgun (WGS) entry which is preliminary data.</text>
</comment>
<evidence type="ECO:0000313" key="2">
    <source>
        <dbReference type="EMBL" id="KYC52865.1"/>
    </source>
</evidence>
<reference evidence="2 3" key="1">
    <citation type="journal article" date="2016" name="ISME J.">
        <title>Chasing the elusive Euryarchaeota class WSA2: genomes reveal a uniquely fastidious methyl-reducing methanogen.</title>
        <authorList>
            <person name="Nobu M.K."/>
            <person name="Narihiro T."/>
            <person name="Kuroda K."/>
            <person name="Mei R."/>
            <person name="Liu W.T."/>
        </authorList>
    </citation>
    <scope>NUCLEOTIDE SEQUENCE [LARGE SCALE GENOMIC DNA]</scope>
    <source>
        <strain evidence="2">U1lsi0528_Bin055</strain>
    </source>
</reference>
<sequence>MGIIVHAKIKDGIIKTDEDLSKLGIDDEKVILEIRKSKIDEIEKKLVQSKKELIDESIEMTEYGVDVE</sequence>